<protein>
    <submittedName>
        <fullName evidence="1">Uncharacterized protein</fullName>
    </submittedName>
</protein>
<name>A0ACC3B7X4_9EURO</name>
<evidence type="ECO:0000313" key="2">
    <source>
        <dbReference type="Proteomes" id="UP001177260"/>
    </source>
</evidence>
<sequence length="163" mass="17227">MSLNETAAADTGVIARDIDSGLVERTPITACERIIATTAACAAIASYSISFAKSIASTIKELSDQGSCNSMSGTYQDLKWTYHSSGRHCDTTAQHATIAGAIKKYLANVEHNKICGTQCLRLDHGGTWDGWLKLGPIKGFNDGAYCGPSLTFDSCLSGGNNDI</sequence>
<keyword evidence="2" id="KW-1185">Reference proteome</keyword>
<organism evidence="1 2">
    <name type="scientific">Aspergillus melleus</name>
    <dbReference type="NCBI Taxonomy" id="138277"/>
    <lineage>
        <taxon>Eukaryota</taxon>
        <taxon>Fungi</taxon>
        <taxon>Dikarya</taxon>
        <taxon>Ascomycota</taxon>
        <taxon>Pezizomycotina</taxon>
        <taxon>Eurotiomycetes</taxon>
        <taxon>Eurotiomycetidae</taxon>
        <taxon>Eurotiales</taxon>
        <taxon>Aspergillaceae</taxon>
        <taxon>Aspergillus</taxon>
        <taxon>Aspergillus subgen. Circumdati</taxon>
    </lineage>
</organism>
<dbReference type="EMBL" id="JAOPJF010000016">
    <property type="protein sequence ID" value="KAK1146688.1"/>
    <property type="molecule type" value="Genomic_DNA"/>
</dbReference>
<proteinExistence type="predicted"/>
<reference evidence="1 2" key="1">
    <citation type="journal article" date="2023" name="ACS Omega">
        <title>Identification of the Neoaspergillic Acid Biosynthesis Gene Cluster by Establishing an In Vitro CRISPR-Ribonucleoprotein Genetic System in Aspergillus melleus.</title>
        <authorList>
            <person name="Yuan B."/>
            <person name="Grau M.F."/>
            <person name="Murata R.M."/>
            <person name="Torok T."/>
            <person name="Venkateswaran K."/>
            <person name="Stajich J.E."/>
            <person name="Wang C.C.C."/>
        </authorList>
    </citation>
    <scope>NUCLEOTIDE SEQUENCE [LARGE SCALE GENOMIC DNA]</scope>
    <source>
        <strain evidence="1 2">IMV 1140</strain>
    </source>
</reference>
<evidence type="ECO:0000313" key="1">
    <source>
        <dbReference type="EMBL" id="KAK1146688.1"/>
    </source>
</evidence>
<dbReference type="Proteomes" id="UP001177260">
    <property type="component" value="Unassembled WGS sequence"/>
</dbReference>
<comment type="caution">
    <text evidence="1">The sequence shown here is derived from an EMBL/GenBank/DDBJ whole genome shotgun (WGS) entry which is preliminary data.</text>
</comment>
<gene>
    <name evidence="1" type="ORF">N8T08_002761</name>
</gene>
<accession>A0ACC3B7X4</accession>